<dbReference type="EMBL" id="JAJUOS010000002">
    <property type="protein sequence ID" value="MCE5972488.1"/>
    <property type="molecule type" value="Genomic_DNA"/>
</dbReference>
<evidence type="ECO:0000313" key="4">
    <source>
        <dbReference type="EMBL" id="MCE5972488.1"/>
    </source>
</evidence>
<dbReference type="InterPro" id="IPR009057">
    <property type="entry name" value="Homeodomain-like_sf"/>
</dbReference>
<accession>A0ABS8YSP9</accession>
<feature type="domain" description="HTH tetR-type" evidence="3">
    <location>
        <begin position="12"/>
        <end position="72"/>
    </location>
</feature>
<evidence type="ECO:0000256" key="2">
    <source>
        <dbReference type="PROSITE-ProRule" id="PRU00335"/>
    </source>
</evidence>
<evidence type="ECO:0000256" key="1">
    <source>
        <dbReference type="ARBA" id="ARBA00023125"/>
    </source>
</evidence>
<proteinExistence type="predicted"/>
<organism evidence="4 5">
    <name type="scientific">Rhodobacter flavimaris</name>
    <dbReference type="NCBI Taxonomy" id="2907145"/>
    <lineage>
        <taxon>Bacteria</taxon>
        <taxon>Pseudomonadati</taxon>
        <taxon>Pseudomonadota</taxon>
        <taxon>Alphaproteobacteria</taxon>
        <taxon>Rhodobacterales</taxon>
        <taxon>Rhodobacter group</taxon>
        <taxon>Rhodobacter</taxon>
    </lineage>
</organism>
<keyword evidence="1 2" id="KW-0238">DNA-binding</keyword>
<feature type="DNA-binding region" description="H-T-H motif" evidence="2">
    <location>
        <begin position="35"/>
        <end position="54"/>
    </location>
</feature>
<reference evidence="4 5" key="1">
    <citation type="submission" date="2021-12" db="EMBL/GenBank/DDBJ databases">
        <title>Sinirhodobacter sp. WL0062 is a bacterium isolated from seawater.</title>
        <authorList>
            <person name="Wang L."/>
            <person name="He W."/>
            <person name="Zhang D.-F."/>
        </authorList>
    </citation>
    <scope>NUCLEOTIDE SEQUENCE [LARGE SCALE GENOMIC DNA]</scope>
    <source>
        <strain evidence="4 5">WL0062</strain>
    </source>
</reference>
<gene>
    <name evidence="4" type="ORF">LZA78_03195</name>
</gene>
<protein>
    <submittedName>
        <fullName evidence="4">TetR/AcrR family transcriptional regulator</fullName>
    </submittedName>
</protein>
<dbReference type="SUPFAM" id="SSF46689">
    <property type="entry name" value="Homeodomain-like"/>
    <property type="match status" value="1"/>
</dbReference>
<evidence type="ECO:0000259" key="3">
    <source>
        <dbReference type="PROSITE" id="PS50977"/>
    </source>
</evidence>
<dbReference type="InterPro" id="IPR001647">
    <property type="entry name" value="HTH_TetR"/>
</dbReference>
<dbReference type="Proteomes" id="UP001521181">
    <property type="component" value="Unassembled WGS sequence"/>
</dbReference>
<dbReference type="Pfam" id="PF00440">
    <property type="entry name" value="TetR_N"/>
    <property type="match status" value="1"/>
</dbReference>
<dbReference type="Gene3D" id="1.10.357.10">
    <property type="entry name" value="Tetracycline Repressor, domain 2"/>
    <property type="match status" value="1"/>
</dbReference>
<dbReference type="PROSITE" id="PS50977">
    <property type="entry name" value="HTH_TETR_2"/>
    <property type="match status" value="1"/>
</dbReference>
<evidence type="ECO:0000313" key="5">
    <source>
        <dbReference type="Proteomes" id="UP001521181"/>
    </source>
</evidence>
<dbReference type="RefSeq" id="WP_233675507.1">
    <property type="nucleotide sequence ID" value="NZ_JAJUOS010000002.1"/>
</dbReference>
<keyword evidence="5" id="KW-1185">Reference proteome</keyword>
<name>A0ABS8YSP9_9RHOB</name>
<comment type="caution">
    <text evidence="4">The sequence shown here is derived from an EMBL/GenBank/DDBJ whole genome shotgun (WGS) entry which is preliminary data.</text>
</comment>
<sequence length="210" mass="23935">MKGDRHQETGWRGSREVWLGAAHALLIEGGIDAVKIQALSKRLRIARTSFYWHFSDRETLLAALAERWVARTSEGMIAACNAFAESEAEAMLNVIGCFLEDRDFDSRLEFAVRSWALQDPVIMAQLNAEDARRLEALIAMFHRWGHDGIDAETRARTVYLTQIGYISMQQRESLSVRMARIPAYVQIFTGQRPADREIARFHAQHSFKPA</sequence>